<dbReference type="GO" id="GO:0003676">
    <property type="term" value="F:nucleic acid binding"/>
    <property type="evidence" value="ECO:0007669"/>
    <property type="project" value="InterPro"/>
</dbReference>
<sequence length="207" mass="23916">MRQRRNLCFPRFTLYHHYRHGLLRVQNTRLVAISESSTTLSPTRTEMDECAFSLRKFAHRTRMDQSHGLRAKGKAKRSLHDLMARSSRENQNLCQKILEGRLVFVDVQGEKHSMKSSTRYVNAARENHCYLTRVLQYDQHSTGPPPPTAVLVTNISPLTPTQYIRQAFARHGKITSFEPQIDMETGTALGILFIRLALWLGRPRERS</sequence>
<evidence type="ECO:0000313" key="1">
    <source>
        <dbReference type="EMBL" id="KIK29458.1"/>
    </source>
</evidence>
<reference evidence="2" key="2">
    <citation type="submission" date="2015-01" db="EMBL/GenBank/DDBJ databases">
        <title>Evolutionary Origins and Diversification of the Mycorrhizal Mutualists.</title>
        <authorList>
            <consortium name="DOE Joint Genome Institute"/>
            <consortium name="Mycorrhizal Genomics Consortium"/>
            <person name="Kohler A."/>
            <person name="Kuo A."/>
            <person name="Nagy L.G."/>
            <person name="Floudas D."/>
            <person name="Copeland A."/>
            <person name="Barry K.W."/>
            <person name="Cichocki N."/>
            <person name="Veneault-Fourrey C."/>
            <person name="LaButti K."/>
            <person name="Lindquist E.A."/>
            <person name="Lipzen A."/>
            <person name="Lundell T."/>
            <person name="Morin E."/>
            <person name="Murat C."/>
            <person name="Riley R."/>
            <person name="Ohm R."/>
            <person name="Sun H."/>
            <person name="Tunlid A."/>
            <person name="Henrissat B."/>
            <person name="Grigoriev I.V."/>
            <person name="Hibbett D.S."/>
            <person name="Martin F."/>
        </authorList>
    </citation>
    <scope>NUCLEOTIDE SEQUENCE [LARGE SCALE GENOMIC DNA]</scope>
    <source>
        <strain evidence="2">441</strain>
    </source>
</reference>
<organism evidence="1 2">
    <name type="scientific">Pisolithus microcarpus 441</name>
    <dbReference type="NCBI Taxonomy" id="765257"/>
    <lineage>
        <taxon>Eukaryota</taxon>
        <taxon>Fungi</taxon>
        <taxon>Dikarya</taxon>
        <taxon>Basidiomycota</taxon>
        <taxon>Agaricomycotina</taxon>
        <taxon>Agaricomycetes</taxon>
        <taxon>Agaricomycetidae</taxon>
        <taxon>Boletales</taxon>
        <taxon>Sclerodermatineae</taxon>
        <taxon>Pisolithaceae</taxon>
        <taxon>Pisolithus</taxon>
    </lineage>
</organism>
<accession>A0A0D0ABS8</accession>
<dbReference type="InterPro" id="IPR035979">
    <property type="entry name" value="RBD_domain_sf"/>
</dbReference>
<dbReference type="SUPFAM" id="SSF54928">
    <property type="entry name" value="RNA-binding domain, RBD"/>
    <property type="match status" value="1"/>
</dbReference>
<gene>
    <name evidence="1" type="ORF">PISMIDRAFT_482320</name>
</gene>
<dbReference type="HOGENOM" id="CLU_1326842_0_0_1"/>
<reference evidence="1 2" key="1">
    <citation type="submission" date="2014-04" db="EMBL/GenBank/DDBJ databases">
        <authorList>
            <consortium name="DOE Joint Genome Institute"/>
            <person name="Kuo A."/>
            <person name="Kohler A."/>
            <person name="Costa M.D."/>
            <person name="Nagy L.G."/>
            <person name="Floudas D."/>
            <person name="Copeland A."/>
            <person name="Barry K.W."/>
            <person name="Cichocki N."/>
            <person name="Veneault-Fourrey C."/>
            <person name="LaButti K."/>
            <person name="Lindquist E.A."/>
            <person name="Lipzen A."/>
            <person name="Lundell T."/>
            <person name="Morin E."/>
            <person name="Murat C."/>
            <person name="Sun H."/>
            <person name="Tunlid A."/>
            <person name="Henrissat B."/>
            <person name="Grigoriev I.V."/>
            <person name="Hibbett D.S."/>
            <person name="Martin F."/>
            <person name="Nordberg H.P."/>
            <person name="Cantor M.N."/>
            <person name="Hua S.X."/>
        </authorList>
    </citation>
    <scope>NUCLEOTIDE SEQUENCE [LARGE SCALE GENOMIC DNA]</scope>
    <source>
        <strain evidence="1 2">441</strain>
    </source>
</reference>
<name>A0A0D0ABS8_9AGAM</name>
<dbReference type="Proteomes" id="UP000054018">
    <property type="component" value="Unassembled WGS sequence"/>
</dbReference>
<dbReference type="STRING" id="765257.A0A0D0ABS8"/>
<dbReference type="Gene3D" id="3.30.70.330">
    <property type="match status" value="1"/>
</dbReference>
<proteinExistence type="predicted"/>
<keyword evidence="2" id="KW-1185">Reference proteome</keyword>
<evidence type="ECO:0000313" key="2">
    <source>
        <dbReference type="Proteomes" id="UP000054018"/>
    </source>
</evidence>
<dbReference type="EMBL" id="KN833689">
    <property type="protein sequence ID" value="KIK29458.1"/>
    <property type="molecule type" value="Genomic_DNA"/>
</dbReference>
<dbReference type="AlphaFoldDB" id="A0A0D0ABS8"/>
<protein>
    <submittedName>
        <fullName evidence="1">Unplaced genomic scaffold scaffold_5, whole genome shotgun sequence</fullName>
    </submittedName>
</protein>
<dbReference type="OrthoDB" id="308383at2759"/>
<dbReference type="InterPro" id="IPR012677">
    <property type="entry name" value="Nucleotide-bd_a/b_plait_sf"/>
</dbReference>